<evidence type="ECO:0000313" key="1">
    <source>
        <dbReference type="EMBL" id="GIX65264.1"/>
    </source>
</evidence>
<reference evidence="1 2" key="1">
    <citation type="submission" date="2021-06" db="EMBL/GenBank/DDBJ databases">
        <title>Genome sequence of Babesia caballi.</title>
        <authorList>
            <person name="Yamagishi J."/>
            <person name="Kidaka T."/>
            <person name="Ochi A."/>
        </authorList>
    </citation>
    <scope>NUCLEOTIDE SEQUENCE [LARGE SCALE GENOMIC DNA]</scope>
    <source>
        <strain evidence="1">USDA-D6B2</strain>
    </source>
</reference>
<dbReference type="RefSeq" id="XP_067717333.1">
    <property type="nucleotide sequence ID" value="XM_067861232.1"/>
</dbReference>
<proteinExistence type="predicted"/>
<sequence length="346" mass="37303">MLHKGLQFYVETGLVYNFRAIQYIVQLAEPLRVAIARGAFRESLLRGGRTRRVKVVFQKVLLKNLQLRLVLLYASLERCTLVTLLAVFLLHVVRPLHVERSGVVAQRLTRHGDLGKLGDDPGLVGHKGDALGRHQAELDNLAEAPELLGQDGLEVIHGIVLGVVGKNVTHKEALAVGHEAADAAHVVAVLGVTLAAEDVHSRIQEELVLHSGDAVHVVALRAHRAAAFREEKAAVLGTAVVQCVLGAGSGVASVALRVALVHGGHERSTAIHSVGALPGPLVVPDVVLLASLYVGVALELLDLLTRRARHQHLEVRALRLVWDGNGLLDHVLAERHRDAVNETLQL</sequence>
<keyword evidence="2" id="KW-1185">Reference proteome</keyword>
<dbReference type="Proteomes" id="UP001497744">
    <property type="component" value="Unassembled WGS sequence"/>
</dbReference>
<dbReference type="EMBL" id="BPLF01000004">
    <property type="protein sequence ID" value="GIX65264.1"/>
    <property type="molecule type" value="Genomic_DNA"/>
</dbReference>
<name>A0AAV4M357_BABCB</name>
<comment type="caution">
    <text evidence="1">The sequence shown here is derived from an EMBL/GenBank/DDBJ whole genome shotgun (WGS) entry which is preliminary data.</text>
</comment>
<keyword evidence="1" id="KW-0675">Receptor</keyword>
<dbReference type="AlphaFoldDB" id="A0AAV4M357"/>
<protein>
    <submittedName>
        <fullName evidence="1">Taste receptor type 1 member 1 isoform X2</fullName>
    </submittedName>
</protein>
<dbReference type="GeneID" id="94196745"/>
<organism evidence="1 2">
    <name type="scientific">Babesia caballi</name>
    <dbReference type="NCBI Taxonomy" id="5871"/>
    <lineage>
        <taxon>Eukaryota</taxon>
        <taxon>Sar</taxon>
        <taxon>Alveolata</taxon>
        <taxon>Apicomplexa</taxon>
        <taxon>Aconoidasida</taxon>
        <taxon>Piroplasmida</taxon>
        <taxon>Babesiidae</taxon>
        <taxon>Babesia</taxon>
    </lineage>
</organism>
<accession>A0AAV4M357</accession>
<gene>
    <name evidence="1" type="ORF">BcabD6B2_46990</name>
</gene>
<evidence type="ECO:0000313" key="2">
    <source>
        <dbReference type="Proteomes" id="UP001497744"/>
    </source>
</evidence>